<dbReference type="PANTHER" id="PTHR18964:SF149">
    <property type="entry name" value="BIFUNCTIONAL UDP-N-ACETYLGLUCOSAMINE 2-EPIMERASE_N-ACETYLMANNOSAMINE KINASE"/>
    <property type="match status" value="1"/>
</dbReference>
<evidence type="ECO:0000313" key="3">
    <source>
        <dbReference type="Proteomes" id="UP000248790"/>
    </source>
</evidence>
<protein>
    <submittedName>
        <fullName evidence="2">Putative NBD/HSP70 family sugar kinase</fullName>
    </submittedName>
</protein>
<proteinExistence type="inferred from homology"/>
<sequence>MEAHYTVSVVDRKKSRLKRGILKEMYSLGAQTLAQLAKALHASVPSITMLIDELASENWVQEIGTGNAQYGRKPALFGLRAGNQAVVVIDISVHDVKLVVFDLTNRVLDRLDVNLRLDDSVAFLEALRGPLETISLRIQENHLNIIGVGCALPGLVDPKTGTNYTYKNLNRPTESLKELLAASFNAPVYLINDTKATILGEHRFGLAKGKNHVLSINIDWGVGLGVINNGEILQGLAGFAGELGHIQLQADGELCSCGKVGCLDTLTSASSLIRRVKNGLKEGRVSKLADENFEDIDAEMVIDKAKAGDEMAIDLLNEVGNELGKGLSIAVHLFNPELIIVNGIVAKAERLITRPIEQAIDKYCLADFRNKLVITVSRLGEMAKLCGTQAYVIQSLLEYEEIP</sequence>
<dbReference type="InterPro" id="IPR036388">
    <property type="entry name" value="WH-like_DNA-bd_sf"/>
</dbReference>
<dbReference type="InterPro" id="IPR049874">
    <property type="entry name" value="ROK_cs"/>
</dbReference>
<dbReference type="Proteomes" id="UP000248790">
    <property type="component" value="Unassembled WGS sequence"/>
</dbReference>
<dbReference type="Gene3D" id="3.30.420.40">
    <property type="match status" value="2"/>
</dbReference>
<keyword evidence="2" id="KW-0418">Kinase</keyword>
<dbReference type="PANTHER" id="PTHR18964">
    <property type="entry name" value="ROK (REPRESSOR, ORF, KINASE) FAMILY"/>
    <property type="match status" value="1"/>
</dbReference>
<dbReference type="SUPFAM" id="SSF53067">
    <property type="entry name" value="Actin-like ATPase domain"/>
    <property type="match status" value="1"/>
</dbReference>
<dbReference type="InterPro" id="IPR000600">
    <property type="entry name" value="ROK"/>
</dbReference>
<dbReference type="InterPro" id="IPR043129">
    <property type="entry name" value="ATPase_NBD"/>
</dbReference>
<dbReference type="PROSITE" id="PS01125">
    <property type="entry name" value="ROK"/>
    <property type="match status" value="1"/>
</dbReference>
<comment type="caution">
    <text evidence="2">The sequence shown here is derived from an EMBL/GenBank/DDBJ whole genome shotgun (WGS) entry which is preliminary data.</text>
</comment>
<organism evidence="2 3">
    <name type="scientific">Larkinella arboricola</name>
    <dbReference type="NCBI Taxonomy" id="643671"/>
    <lineage>
        <taxon>Bacteria</taxon>
        <taxon>Pseudomonadati</taxon>
        <taxon>Bacteroidota</taxon>
        <taxon>Cytophagia</taxon>
        <taxon>Cytophagales</taxon>
        <taxon>Spirosomataceae</taxon>
        <taxon>Larkinella</taxon>
    </lineage>
</organism>
<dbReference type="InterPro" id="IPR036390">
    <property type="entry name" value="WH_DNA-bd_sf"/>
</dbReference>
<dbReference type="GO" id="GO:0016301">
    <property type="term" value="F:kinase activity"/>
    <property type="evidence" value="ECO:0007669"/>
    <property type="project" value="UniProtKB-KW"/>
</dbReference>
<comment type="similarity">
    <text evidence="1">Belongs to the ROK (NagC/XylR) family.</text>
</comment>
<gene>
    <name evidence="2" type="ORF">LX87_03291</name>
</gene>
<keyword evidence="2" id="KW-0808">Transferase</keyword>
<dbReference type="Pfam" id="PF00480">
    <property type="entry name" value="ROK"/>
    <property type="match status" value="1"/>
</dbReference>
<dbReference type="AlphaFoldDB" id="A0A327WT87"/>
<evidence type="ECO:0000256" key="1">
    <source>
        <dbReference type="ARBA" id="ARBA00006479"/>
    </source>
</evidence>
<dbReference type="OrthoDB" id="9810372at2"/>
<dbReference type="SUPFAM" id="SSF46785">
    <property type="entry name" value="Winged helix' DNA-binding domain"/>
    <property type="match status" value="1"/>
</dbReference>
<dbReference type="Gene3D" id="1.10.10.10">
    <property type="entry name" value="Winged helix-like DNA-binding domain superfamily/Winged helix DNA-binding domain"/>
    <property type="match status" value="1"/>
</dbReference>
<keyword evidence="3" id="KW-1185">Reference proteome</keyword>
<dbReference type="EMBL" id="QLMC01000004">
    <property type="protein sequence ID" value="RAJ95544.1"/>
    <property type="molecule type" value="Genomic_DNA"/>
</dbReference>
<evidence type="ECO:0000313" key="2">
    <source>
        <dbReference type="EMBL" id="RAJ95544.1"/>
    </source>
</evidence>
<name>A0A327WT87_LARAB</name>
<reference evidence="2 3" key="1">
    <citation type="submission" date="2018-06" db="EMBL/GenBank/DDBJ databases">
        <title>Genomic Encyclopedia of Archaeal and Bacterial Type Strains, Phase II (KMG-II): from individual species to whole genera.</title>
        <authorList>
            <person name="Goeker M."/>
        </authorList>
    </citation>
    <scope>NUCLEOTIDE SEQUENCE [LARGE SCALE GENOMIC DNA]</scope>
    <source>
        <strain evidence="2 3">DSM 21851</strain>
    </source>
</reference>
<accession>A0A327WT87</accession>